<dbReference type="EMBL" id="LLXI01005382">
    <property type="protein sequence ID" value="PKY61455.1"/>
    <property type="molecule type" value="Genomic_DNA"/>
</dbReference>
<evidence type="ECO:0000313" key="3">
    <source>
        <dbReference type="Proteomes" id="UP000234323"/>
    </source>
</evidence>
<proteinExistence type="predicted"/>
<organism evidence="2 3">
    <name type="scientific">Rhizophagus irregularis</name>
    <dbReference type="NCBI Taxonomy" id="588596"/>
    <lineage>
        <taxon>Eukaryota</taxon>
        <taxon>Fungi</taxon>
        <taxon>Fungi incertae sedis</taxon>
        <taxon>Mucoromycota</taxon>
        <taxon>Glomeromycotina</taxon>
        <taxon>Glomeromycetes</taxon>
        <taxon>Glomerales</taxon>
        <taxon>Glomeraceae</taxon>
        <taxon>Rhizophagus</taxon>
    </lineage>
</organism>
<keyword evidence="1" id="KW-0732">Signal</keyword>
<evidence type="ECO:0000313" key="2">
    <source>
        <dbReference type="EMBL" id="PKY61455.1"/>
    </source>
</evidence>
<comment type="caution">
    <text evidence="2">The sequence shown here is derived from an EMBL/GenBank/DDBJ whole genome shotgun (WGS) entry which is preliminary data.</text>
</comment>
<gene>
    <name evidence="2" type="ORF">RhiirA4_486461</name>
</gene>
<name>A0A2I1HRE1_9GLOM</name>
<reference evidence="2 3" key="1">
    <citation type="submission" date="2015-10" db="EMBL/GenBank/DDBJ databases">
        <title>Genome analyses suggest a sexual origin of heterokaryosis in a supposedly ancient asexual fungus.</title>
        <authorList>
            <person name="Ropars J."/>
            <person name="Sedzielewska K."/>
            <person name="Noel J."/>
            <person name="Charron P."/>
            <person name="Farinelli L."/>
            <person name="Marton T."/>
            <person name="Kruger M."/>
            <person name="Pelin A."/>
            <person name="Brachmann A."/>
            <person name="Corradi N."/>
        </authorList>
    </citation>
    <scope>NUCLEOTIDE SEQUENCE [LARGE SCALE GENOMIC DNA]</scope>
    <source>
        <strain evidence="2 3">A4</strain>
    </source>
</reference>
<evidence type="ECO:0000256" key="1">
    <source>
        <dbReference type="SAM" id="SignalP"/>
    </source>
</evidence>
<sequence length="73" mass="8289">MRGNSVSFFLFLDSLLVSFDMAFQIFDTFLFIKIIDDGLGIRQLLFLQVFVRADYGGSSLFRHDISSASSKLL</sequence>
<accession>A0A2I1HRE1</accession>
<keyword evidence="3" id="KW-1185">Reference proteome</keyword>
<dbReference type="Proteomes" id="UP000234323">
    <property type="component" value="Unassembled WGS sequence"/>
</dbReference>
<protein>
    <submittedName>
        <fullName evidence="2">Uncharacterized protein</fullName>
    </submittedName>
</protein>
<dbReference type="AlphaFoldDB" id="A0A2I1HRE1"/>
<feature type="chain" id="PRO_5014185123" evidence="1">
    <location>
        <begin position="23"/>
        <end position="73"/>
    </location>
</feature>
<feature type="signal peptide" evidence="1">
    <location>
        <begin position="1"/>
        <end position="22"/>
    </location>
</feature>